<dbReference type="PANTHER" id="PTHR33886">
    <property type="entry name" value="UNSATURATED RHAMNOGALACTURONAN HYDROLASE (EUROFUNG)"/>
    <property type="match status" value="1"/>
</dbReference>
<dbReference type="GO" id="GO:0016787">
    <property type="term" value="F:hydrolase activity"/>
    <property type="evidence" value="ECO:0007669"/>
    <property type="project" value="UniProtKB-KW"/>
</dbReference>
<keyword evidence="3" id="KW-1185">Reference proteome</keyword>
<dbReference type="Pfam" id="PF07470">
    <property type="entry name" value="Glyco_hydro_88"/>
    <property type="match status" value="1"/>
</dbReference>
<accession>A0A7V7UC02</accession>
<evidence type="ECO:0000313" key="3">
    <source>
        <dbReference type="Proteomes" id="UP000461768"/>
    </source>
</evidence>
<dbReference type="InterPro" id="IPR012341">
    <property type="entry name" value="6hp_glycosidase-like_sf"/>
</dbReference>
<reference evidence="2 3" key="1">
    <citation type="submission" date="2019-09" db="EMBL/GenBank/DDBJ databases">
        <authorList>
            <person name="Valk L.C."/>
        </authorList>
    </citation>
    <scope>NUCLEOTIDE SEQUENCE [LARGE SCALE GENOMIC DNA]</scope>
    <source>
        <strain evidence="2">GalUA</strain>
    </source>
</reference>
<dbReference type="PANTHER" id="PTHR33886:SF8">
    <property type="entry name" value="UNSATURATED RHAMNOGALACTURONAN HYDROLASE (EUROFUNG)"/>
    <property type="match status" value="1"/>
</dbReference>
<organism evidence="2 3">
    <name type="scientific">Candidatus Galacturonatibacter soehngenii</name>
    <dbReference type="NCBI Taxonomy" id="2307010"/>
    <lineage>
        <taxon>Bacteria</taxon>
        <taxon>Bacillati</taxon>
        <taxon>Bacillota</taxon>
        <taxon>Clostridia</taxon>
        <taxon>Lachnospirales</taxon>
        <taxon>Lachnospiraceae</taxon>
        <taxon>Candidatus Galacturonatibacter</taxon>
    </lineage>
</organism>
<gene>
    <name evidence="2" type="ORF">F7O84_11385</name>
</gene>
<dbReference type="AlphaFoldDB" id="A0A7V7UC02"/>
<proteinExistence type="predicted"/>
<dbReference type="SUPFAM" id="SSF48208">
    <property type="entry name" value="Six-hairpin glycosidases"/>
    <property type="match status" value="1"/>
</dbReference>
<dbReference type="InterPro" id="IPR010905">
    <property type="entry name" value="Glyco_hydro_88"/>
</dbReference>
<dbReference type="GO" id="GO:0005975">
    <property type="term" value="P:carbohydrate metabolic process"/>
    <property type="evidence" value="ECO:0007669"/>
    <property type="project" value="InterPro"/>
</dbReference>
<comment type="caution">
    <text evidence="2">The sequence shown here is derived from an EMBL/GenBank/DDBJ whole genome shotgun (WGS) entry which is preliminary data.</text>
</comment>
<name>A0A7V7UC02_9FIRM</name>
<evidence type="ECO:0000313" key="2">
    <source>
        <dbReference type="EMBL" id="KAB1438154.1"/>
    </source>
</evidence>
<sequence>MMSRQKIDELLNLVSDKMMSLKNNGMEEKFPISLIDIDCWEWPQGVGIFGLYKYYQISGKKEILDFLISWFDERLKEGILERNVNTTAPMLTLTYLYEETKKAEYLVLIEDWVDWIMKDKKLIRTGDDCFQHMITGDPNDGEILIDTIFMTLLFLYRASKILNREDCKAEANYQILNHIKYLLNKEEGLFYHGFNFNRNNNYGKVMWGRGNSWYTIAIMEIIQDVEIEESVKRYFLTVYTNQVKALKKYSDNNTGLWHTVIDDESSYIEISASAAFLCGIMKGVRLGILPKEEYVEFIQKSLDHIVDYILEDGTVTQVSYGTPIGESKEFYKEIPCCPMTYGQALMILLLQEALMDFWH</sequence>
<protein>
    <submittedName>
        <fullName evidence="2">Glycoside hydrolase family 105 protein</fullName>
    </submittedName>
</protein>
<reference evidence="2 3" key="2">
    <citation type="submission" date="2020-02" db="EMBL/GenBank/DDBJ databases">
        <title>Candidatus Galacturonibacter soehngenii shows hetero-acetogenic catabolism of galacturonic acid but lacks a canonical carbon monoxide dehydrogenase/acetyl-CoA synthase complex.</title>
        <authorList>
            <person name="Diender M."/>
            <person name="Stouten G.R."/>
            <person name="Petersen J.F."/>
            <person name="Nielsen P.H."/>
            <person name="Dueholm M.S."/>
            <person name="Pronk J.T."/>
            <person name="Van Loosdrecht M.C.M."/>
        </authorList>
    </citation>
    <scope>NUCLEOTIDE SEQUENCE [LARGE SCALE GENOMIC DNA]</scope>
    <source>
        <strain evidence="2">GalUA</strain>
    </source>
</reference>
<dbReference type="InterPro" id="IPR008928">
    <property type="entry name" value="6-hairpin_glycosidase_sf"/>
</dbReference>
<dbReference type="Gene3D" id="1.50.10.10">
    <property type="match status" value="1"/>
</dbReference>
<keyword evidence="1 2" id="KW-0378">Hydrolase</keyword>
<dbReference type="Proteomes" id="UP000461768">
    <property type="component" value="Unassembled WGS sequence"/>
</dbReference>
<dbReference type="OrthoDB" id="9812931at2"/>
<dbReference type="InterPro" id="IPR052043">
    <property type="entry name" value="PolySaccharide_Degr_Enz"/>
</dbReference>
<evidence type="ECO:0000256" key="1">
    <source>
        <dbReference type="ARBA" id="ARBA00022801"/>
    </source>
</evidence>
<dbReference type="EMBL" id="WAGX01000005">
    <property type="protein sequence ID" value="KAB1438154.1"/>
    <property type="molecule type" value="Genomic_DNA"/>
</dbReference>